<reference evidence="5" key="2">
    <citation type="submission" date="2010-05" db="EMBL/GenBank/DDBJ databases">
        <title>The genome sequence of Magnaporthe poae strain ATCC 64411.</title>
        <authorList>
            <person name="Ma L.-J."/>
            <person name="Dead R."/>
            <person name="Young S."/>
            <person name="Zeng Q."/>
            <person name="Koehrsen M."/>
            <person name="Alvarado L."/>
            <person name="Berlin A."/>
            <person name="Chapman S.B."/>
            <person name="Chen Z."/>
            <person name="Freedman E."/>
            <person name="Gellesch M."/>
            <person name="Goldberg J."/>
            <person name="Griggs A."/>
            <person name="Gujja S."/>
            <person name="Heilman E.R."/>
            <person name="Heiman D."/>
            <person name="Hepburn T."/>
            <person name="Howarth C."/>
            <person name="Jen D."/>
            <person name="Larson L."/>
            <person name="Mehta T."/>
            <person name="Neiman D."/>
            <person name="Pearson M."/>
            <person name="Roberts A."/>
            <person name="Saif S."/>
            <person name="Shea T."/>
            <person name="Shenoy N."/>
            <person name="Sisk P."/>
            <person name="Stolte C."/>
            <person name="Sykes S."/>
            <person name="Walk T."/>
            <person name="White J."/>
            <person name="Yandava C."/>
            <person name="Haas B."/>
            <person name="Nusbaum C."/>
            <person name="Birren B."/>
        </authorList>
    </citation>
    <scope>NUCLEOTIDE SEQUENCE [LARGE SCALE GENOMIC DNA]</scope>
    <source>
        <strain evidence="5">ATCC 64411 / 73-15</strain>
    </source>
</reference>
<evidence type="ECO:0000313" key="3">
    <source>
        <dbReference type="EMBL" id="KLU86399.1"/>
    </source>
</evidence>
<dbReference type="AlphaFoldDB" id="A0A0C4DZB8"/>
<dbReference type="InterPro" id="IPR032474">
    <property type="entry name" value="Argonaute_N"/>
</dbReference>
<dbReference type="Pfam" id="PF08699">
    <property type="entry name" value="ArgoL1"/>
    <property type="match status" value="1"/>
</dbReference>
<dbReference type="EnsemblFungi" id="MAPG_05413T0">
    <property type="protein sequence ID" value="MAPG_05413T0"/>
    <property type="gene ID" value="MAPG_05413"/>
</dbReference>
<dbReference type="Pfam" id="PF02171">
    <property type="entry name" value="Piwi"/>
    <property type="match status" value="1"/>
</dbReference>
<sequence>MADRGGPGRGRGRGGDRGGGDRGGGRGGFRGGRGGFDDSVNRVFNPNNSIPPPDTRVTELENKWIKNPTPTTIVEELSAGLSKLSVTASASQDVVLPRRPAYGTAGNATIVWANFFSVNIKARTLYKYALTVTRPADLKKQAAGSKKPAEQQVTGKVRREVVRKVLAEVQKRNAKVVIVSEFKAQIVSSADLSLPDDRAVKIQHVGSGRKKAEDYVVQFADTEAIDIGNLLKWLSTMDDRLDPTTFPKFSSTIDAIGVIVGHQARVSDDVVPLGSARFYPSDTRPGVEFEQLSALRQIVRGFFLSTRPATGRLLINLNVTAGIFCRSGSLDGLLRDLFNEVNLQRGDYRTMKWIGINRKLKRVKMEVCMWGKDGKERWEERTIMGLAKGTARDIKFRLNPPADPSSDFWLGGKALPYGTDVTVADYYQRKYKKTLKADLPLVATGTPKNTLYFPAEFCRVVKDQNSTGRLNAQESTNMINFACRSPFSNAESIITKGRELLSLTGVNRILREFGIDIGQDLITVNARILPSPRISYLGAASQVPADGSWNMRSVKVVQPGSITSWGFVNINGSNPRFQASREEVTTVMKAFAEFQAKNMGIKIGPLTPNTKRAEMTHREGSEIEDFRNLVNSIAPLPMMLFVVVPDSKDANLYNAIKRVGDVELGVHTVCMVRKNLFNERGQLQYFANVGLKVNLKGGGVNHKLSNDIPLLKAGKTMVVGWDVLHPTNLGVDKESGLPSVAGLVATVDGQLGQWPAVGWAQKGRQEMADSKLQSAFESRLRLWMRHNQNRLPENILIFRDGVSEGQFAQVINEELPMVRQACAAVYSAKQRPKITVVTAVKRHQTRFFPANENFKTKTGNVLPGTVVDRDVTTARYWSYYIVAHNALKGTARPASYTVLYNEIFPSAKGQNAAGELEKLTHEMCYLFGRATKAVSICPPAYYADIVCTRYRAYLSEMFDNVISGGASVASGSSGSSGNAQRMLDAAAKFTVHPKMIDSMFYI</sequence>
<dbReference type="SMART" id="SM01163">
    <property type="entry name" value="DUF1785"/>
    <property type="match status" value="1"/>
</dbReference>
<dbReference type="OrthoDB" id="10252740at2759"/>
<dbReference type="EMBL" id="ADBL01001285">
    <property type="status" value="NOT_ANNOTATED_CDS"/>
    <property type="molecule type" value="Genomic_DNA"/>
</dbReference>
<dbReference type="STRING" id="644358.A0A0C4DZB8"/>
<gene>
    <name evidence="3" type="ORF">MAPG_05413</name>
</gene>
<protein>
    <recommendedName>
        <fullName evidence="2">Piwi domain-containing protein</fullName>
    </recommendedName>
</protein>
<dbReference type="Pfam" id="PF16488">
    <property type="entry name" value="ArgoL2"/>
    <property type="match status" value="1"/>
</dbReference>
<dbReference type="SUPFAM" id="SSF101690">
    <property type="entry name" value="PAZ domain"/>
    <property type="match status" value="1"/>
</dbReference>
<evidence type="ECO:0000313" key="4">
    <source>
        <dbReference type="EnsemblFungi" id="MAPG_05413T0"/>
    </source>
</evidence>
<dbReference type="InterPro" id="IPR012337">
    <property type="entry name" value="RNaseH-like_sf"/>
</dbReference>
<organism evidence="4 5">
    <name type="scientific">Magnaporthiopsis poae (strain ATCC 64411 / 73-15)</name>
    <name type="common">Kentucky bluegrass fungus</name>
    <name type="synonym">Magnaporthe poae</name>
    <dbReference type="NCBI Taxonomy" id="644358"/>
    <lineage>
        <taxon>Eukaryota</taxon>
        <taxon>Fungi</taxon>
        <taxon>Dikarya</taxon>
        <taxon>Ascomycota</taxon>
        <taxon>Pezizomycotina</taxon>
        <taxon>Sordariomycetes</taxon>
        <taxon>Sordariomycetidae</taxon>
        <taxon>Magnaporthales</taxon>
        <taxon>Magnaporthaceae</taxon>
        <taxon>Magnaporthiopsis</taxon>
    </lineage>
</organism>
<dbReference type="InterPro" id="IPR036085">
    <property type="entry name" value="PAZ_dom_sf"/>
</dbReference>
<dbReference type="CDD" id="cd04657">
    <property type="entry name" value="Piwi_ago-like"/>
    <property type="match status" value="1"/>
</dbReference>
<reference evidence="3" key="3">
    <citation type="submission" date="2011-03" db="EMBL/GenBank/DDBJ databases">
        <title>Annotation of Magnaporthe poae ATCC 64411.</title>
        <authorList>
            <person name="Ma L.-J."/>
            <person name="Dead R."/>
            <person name="Young S.K."/>
            <person name="Zeng Q."/>
            <person name="Gargeya S."/>
            <person name="Fitzgerald M."/>
            <person name="Haas B."/>
            <person name="Abouelleil A."/>
            <person name="Alvarado L."/>
            <person name="Arachchi H.M."/>
            <person name="Berlin A."/>
            <person name="Brown A."/>
            <person name="Chapman S.B."/>
            <person name="Chen Z."/>
            <person name="Dunbar C."/>
            <person name="Freedman E."/>
            <person name="Gearin G."/>
            <person name="Gellesch M."/>
            <person name="Goldberg J."/>
            <person name="Griggs A."/>
            <person name="Gujja S."/>
            <person name="Heiman D."/>
            <person name="Howarth C."/>
            <person name="Larson L."/>
            <person name="Lui A."/>
            <person name="MacDonald P.J.P."/>
            <person name="Mehta T."/>
            <person name="Montmayeur A."/>
            <person name="Murphy C."/>
            <person name="Neiman D."/>
            <person name="Pearson M."/>
            <person name="Priest M."/>
            <person name="Roberts A."/>
            <person name="Saif S."/>
            <person name="Shea T."/>
            <person name="Shenoy N."/>
            <person name="Sisk P."/>
            <person name="Stolte C."/>
            <person name="Sykes S."/>
            <person name="Yandava C."/>
            <person name="Wortman J."/>
            <person name="Nusbaum C."/>
            <person name="Birren B."/>
        </authorList>
    </citation>
    <scope>NUCLEOTIDE SEQUENCE</scope>
    <source>
        <strain evidence="3">ATCC 64411</strain>
    </source>
</reference>
<reference evidence="4" key="5">
    <citation type="submission" date="2015-06" db="UniProtKB">
        <authorList>
            <consortium name="EnsemblFungi"/>
        </authorList>
    </citation>
    <scope>IDENTIFICATION</scope>
    <source>
        <strain evidence="4">ATCC 64411</strain>
    </source>
</reference>
<dbReference type="InterPro" id="IPR036397">
    <property type="entry name" value="RNaseH_sf"/>
</dbReference>
<dbReference type="eggNOG" id="KOG1041">
    <property type="taxonomic scope" value="Eukaryota"/>
</dbReference>
<dbReference type="InterPro" id="IPR003165">
    <property type="entry name" value="Piwi"/>
</dbReference>
<proteinExistence type="predicted"/>
<keyword evidence="5" id="KW-1185">Reference proteome</keyword>
<dbReference type="EMBL" id="ADBL01001286">
    <property type="status" value="NOT_ANNOTATED_CDS"/>
    <property type="molecule type" value="Genomic_DNA"/>
</dbReference>
<accession>A0A0C4DZB8</accession>
<dbReference type="InterPro" id="IPR032472">
    <property type="entry name" value="ArgoL2"/>
</dbReference>
<evidence type="ECO:0000313" key="5">
    <source>
        <dbReference type="Proteomes" id="UP000011715"/>
    </source>
</evidence>
<reference evidence="4" key="4">
    <citation type="journal article" date="2015" name="G3 (Bethesda)">
        <title>Genome sequences of three phytopathogenic species of the Magnaporthaceae family of fungi.</title>
        <authorList>
            <person name="Okagaki L.H."/>
            <person name="Nunes C.C."/>
            <person name="Sailsbery J."/>
            <person name="Clay B."/>
            <person name="Brown D."/>
            <person name="John T."/>
            <person name="Oh Y."/>
            <person name="Young N."/>
            <person name="Fitzgerald M."/>
            <person name="Haas B.J."/>
            <person name="Zeng Q."/>
            <person name="Young S."/>
            <person name="Adiconis X."/>
            <person name="Fan L."/>
            <person name="Levin J.Z."/>
            <person name="Mitchell T.K."/>
            <person name="Okubara P.A."/>
            <person name="Farman M.L."/>
            <person name="Kohn L.M."/>
            <person name="Birren B."/>
            <person name="Ma L.-J."/>
            <person name="Dean R.A."/>
        </authorList>
    </citation>
    <scope>NUCLEOTIDE SEQUENCE</scope>
    <source>
        <strain evidence="4">ATCC 64411 / 73-15</strain>
    </source>
</reference>
<dbReference type="PROSITE" id="PS50822">
    <property type="entry name" value="PIWI"/>
    <property type="match status" value="1"/>
</dbReference>
<feature type="compositionally biased region" description="Basic and acidic residues" evidence="1">
    <location>
        <begin position="13"/>
        <end position="24"/>
    </location>
</feature>
<dbReference type="PANTHER" id="PTHR22891">
    <property type="entry name" value="EUKARYOTIC TRANSLATION INITIATION FACTOR 2C"/>
    <property type="match status" value="1"/>
</dbReference>
<evidence type="ECO:0000259" key="2">
    <source>
        <dbReference type="PROSITE" id="PS50822"/>
    </source>
</evidence>
<feature type="region of interest" description="Disordered" evidence="1">
    <location>
        <begin position="1"/>
        <end position="54"/>
    </location>
</feature>
<dbReference type="OMA" id="HELCYLF"/>
<feature type="domain" description="Piwi" evidence="2">
    <location>
        <begin position="639"/>
        <end position="955"/>
    </location>
</feature>
<dbReference type="CDD" id="cd02846">
    <property type="entry name" value="PAZ_argonaute_like"/>
    <property type="match status" value="1"/>
</dbReference>
<dbReference type="Gene3D" id="2.170.260.10">
    <property type="entry name" value="paz domain"/>
    <property type="match status" value="1"/>
</dbReference>
<dbReference type="SUPFAM" id="SSF53098">
    <property type="entry name" value="Ribonuclease H-like"/>
    <property type="match status" value="1"/>
</dbReference>
<dbReference type="Gene3D" id="3.40.50.2300">
    <property type="match status" value="1"/>
</dbReference>
<evidence type="ECO:0000256" key="1">
    <source>
        <dbReference type="SAM" id="MobiDB-lite"/>
    </source>
</evidence>
<dbReference type="GO" id="GO:0003723">
    <property type="term" value="F:RNA binding"/>
    <property type="evidence" value="ECO:0007669"/>
    <property type="project" value="InterPro"/>
</dbReference>
<dbReference type="VEuPathDB" id="FungiDB:MAPG_05413"/>
<dbReference type="Gene3D" id="3.30.420.10">
    <property type="entry name" value="Ribonuclease H-like superfamily/Ribonuclease H"/>
    <property type="match status" value="1"/>
</dbReference>
<dbReference type="Proteomes" id="UP000011715">
    <property type="component" value="Unassembled WGS sequence"/>
</dbReference>
<dbReference type="Pfam" id="PF02170">
    <property type="entry name" value="PAZ"/>
    <property type="match status" value="1"/>
</dbReference>
<dbReference type="SMART" id="SM00950">
    <property type="entry name" value="Piwi"/>
    <property type="match status" value="1"/>
</dbReference>
<dbReference type="InterPro" id="IPR014811">
    <property type="entry name" value="ArgoL1"/>
</dbReference>
<dbReference type="InterPro" id="IPR045246">
    <property type="entry name" value="Piwi_ago-like"/>
</dbReference>
<dbReference type="Pfam" id="PF16486">
    <property type="entry name" value="ArgoN"/>
    <property type="match status" value="1"/>
</dbReference>
<feature type="compositionally biased region" description="Gly residues" evidence="1">
    <location>
        <begin position="25"/>
        <end position="34"/>
    </location>
</feature>
<dbReference type="InterPro" id="IPR003100">
    <property type="entry name" value="PAZ_dom"/>
</dbReference>
<reference evidence="3" key="1">
    <citation type="submission" date="2010-05" db="EMBL/GenBank/DDBJ databases">
        <title>The Genome Sequence of Magnaporthe poae strain ATCC 64411.</title>
        <authorList>
            <consortium name="The Broad Institute Genome Sequencing Platform"/>
            <consortium name="Broad Institute Genome Sequencing Center for Infectious Disease"/>
            <person name="Ma L.-J."/>
            <person name="Dead R."/>
            <person name="Young S."/>
            <person name="Zeng Q."/>
            <person name="Koehrsen M."/>
            <person name="Alvarado L."/>
            <person name="Berlin A."/>
            <person name="Chapman S.B."/>
            <person name="Chen Z."/>
            <person name="Freedman E."/>
            <person name="Gellesch M."/>
            <person name="Goldberg J."/>
            <person name="Griggs A."/>
            <person name="Gujja S."/>
            <person name="Heilman E.R."/>
            <person name="Heiman D."/>
            <person name="Hepburn T."/>
            <person name="Howarth C."/>
            <person name="Jen D."/>
            <person name="Larson L."/>
            <person name="Mehta T."/>
            <person name="Neiman D."/>
            <person name="Pearson M."/>
            <person name="Roberts A."/>
            <person name="Saif S."/>
            <person name="Shea T."/>
            <person name="Shenoy N."/>
            <person name="Sisk P."/>
            <person name="Stolte C."/>
            <person name="Sykes S."/>
            <person name="Walk T."/>
            <person name="White J."/>
            <person name="Yandava C."/>
            <person name="Haas B."/>
            <person name="Nusbaum C."/>
            <person name="Birren B."/>
        </authorList>
    </citation>
    <scope>NUCLEOTIDE SEQUENCE</scope>
    <source>
        <strain evidence="3">ATCC 64411</strain>
    </source>
</reference>
<dbReference type="EMBL" id="GL876969">
    <property type="protein sequence ID" value="KLU86399.1"/>
    <property type="molecule type" value="Genomic_DNA"/>
</dbReference>
<name>A0A0C4DZB8_MAGP6</name>